<dbReference type="InterPro" id="IPR051532">
    <property type="entry name" value="Ester_Hydrolysis_Enzymes"/>
</dbReference>
<accession>A0A814F7W1</accession>
<name>A0A814F7W1_9BILA</name>
<dbReference type="CDD" id="cd00229">
    <property type="entry name" value="SGNH_hydrolase"/>
    <property type="match status" value="1"/>
</dbReference>
<feature type="domain" description="SGNH hydrolase-type esterase" evidence="2">
    <location>
        <begin position="15"/>
        <end position="115"/>
    </location>
</feature>
<dbReference type="AlphaFoldDB" id="A0A814F7W1"/>
<evidence type="ECO:0000259" key="2">
    <source>
        <dbReference type="Pfam" id="PF13472"/>
    </source>
</evidence>
<organism evidence="3 4">
    <name type="scientific">Adineta steineri</name>
    <dbReference type="NCBI Taxonomy" id="433720"/>
    <lineage>
        <taxon>Eukaryota</taxon>
        <taxon>Metazoa</taxon>
        <taxon>Spiralia</taxon>
        <taxon>Gnathifera</taxon>
        <taxon>Rotifera</taxon>
        <taxon>Eurotatoria</taxon>
        <taxon>Bdelloidea</taxon>
        <taxon>Adinetida</taxon>
        <taxon>Adinetidae</taxon>
        <taxon>Adineta</taxon>
    </lineage>
</organism>
<comment type="caution">
    <text evidence="3">The sequence shown here is derived from an EMBL/GenBank/DDBJ whole genome shotgun (WGS) entry which is preliminary data.</text>
</comment>
<dbReference type="InterPro" id="IPR036438">
    <property type="entry name" value="Insulin-like_sf"/>
</dbReference>
<reference evidence="3" key="1">
    <citation type="submission" date="2021-02" db="EMBL/GenBank/DDBJ databases">
        <authorList>
            <person name="Nowell W R."/>
        </authorList>
    </citation>
    <scope>NUCLEOTIDE SEQUENCE</scope>
</reference>
<dbReference type="InterPro" id="IPR036514">
    <property type="entry name" value="SGNH_hydro_sf"/>
</dbReference>
<proteinExistence type="inferred from homology"/>
<dbReference type="EMBL" id="CAJNOG010000125">
    <property type="protein sequence ID" value="CAF0979194.1"/>
    <property type="molecule type" value="Genomic_DNA"/>
</dbReference>
<protein>
    <recommendedName>
        <fullName evidence="2">SGNH hydrolase-type esterase domain-containing protein</fullName>
    </recommendedName>
</protein>
<dbReference type="SUPFAM" id="SSF52266">
    <property type="entry name" value="SGNH hydrolase"/>
    <property type="match status" value="1"/>
</dbReference>
<dbReference type="Gene3D" id="1.10.100.10">
    <property type="entry name" value="Insulin-like"/>
    <property type="match status" value="1"/>
</dbReference>
<dbReference type="GO" id="GO:0004622">
    <property type="term" value="F:phosphatidylcholine lysophospholipase activity"/>
    <property type="evidence" value="ECO:0007669"/>
    <property type="project" value="TreeGrafter"/>
</dbReference>
<sequence>MTKEQQQRLPLSILAIGDSLTAGYYNGGWGHHPYATHLTDLFESAHIPVKIDQRGVSGERVVPTMVNRLHSFLEKGTSYDWIIILGGTNDLADSVLAENIFTNGLEPMYAMCFNQPQMKTNKTVLSSANDNCAVEYDGHLLEEGQTIEIKGKFYKVEDCALHRAYHACGTSLLQMVSIACDAVQNQKYKISSKRVRKHLRQTLLTEACCETICTVAEMVRYCPSY</sequence>
<dbReference type="Gene3D" id="3.40.50.1110">
    <property type="entry name" value="SGNH hydrolase"/>
    <property type="match status" value="1"/>
</dbReference>
<dbReference type="PANTHER" id="PTHR30383">
    <property type="entry name" value="THIOESTERASE 1/PROTEASE 1/LYSOPHOSPHOLIPASE L1"/>
    <property type="match status" value="1"/>
</dbReference>
<dbReference type="Proteomes" id="UP000663845">
    <property type="component" value="Unassembled WGS sequence"/>
</dbReference>
<dbReference type="Pfam" id="PF13472">
    <property type="entry name" value="Lipase_GDSL_2"/>
    <property type="match status" value="1"/>
</dbReference>
<dbReference type="PROSITE" id="PS00262">
    <property type="entry name" value="INSULIN"/>
    <property type="match status" value="1"/>
</dbReference>
<comment type="similarity">
    <text evidence="1">Belongs to the insulin family.</text>
</comment>
<dbReference type="PANTHER" id="PTHR30383:SF5">
    <property type="entry name" value="SGNH HYDROLASE-TYPE ESTERASE DOMAIN-CONTAINING PROTEIN"/>
    <property type="match status" value="1"/>
</dbReference>
<dbReference type="InterPro" id="IPR013830">
    <property type="entry name" value="SGNH_hydro"/>
</dbReference>
<evidence type="ECO:0000313" key="4">
    <source>
        <dbReference type="Proteomes" id="UP000663845"/>
    </source>
</evidence>
<dbReference type="InterPro" id="IPR022353">
    <property type="entry name" value="Insulin_CS"/>
</dbReference>
<evidence type="ECO:0000256" key="1">
    <source>
        <dbReference type="ARBA" id="ARBA00009034"/>
    </source>
</evidence>
<gene>
    <name evidence="3" type="ORF">JYZ213_LOCUS14828</name>
</gene>
<evidence type="ECO:0000313" key="3">
    <source>
        <dbReference type="EMBL" id="CAF0979194.1"/>
    </source>
</evidence>
<dbReference type="SUPFAM" id="SSF56994">
    <property type="entry name" value="Insulin-like"/>
    <property type="match status" value="1"/>
</dbReference>